<feature type="active site" description="Cysteine sulfenic acid (-SOH) intermediate; for peroxidase activity" evidence="13">
    <location>
        <position position="45"/>
    </location>
</feature>
<dbReference type="Gene3D" id="3.40.30.10">
    <property type="entry name" value="Glutaredoxin"/>
    <property type="match status" value="1"/>
</dbReference>
<accession>A0A1N6XNX5</accession>
<dbReference type="PROSITE" id="PS51352">
    <property type="entry name" value="THIOREDOXIN_2"/>
    <property type="match status" value="1"/>
</dbReference>
<keyword evidence="5" id="KW-0049">Antioxidant</keyword>
<dbReference type="FunFam" id="3.40.30.10:FF:000007">
    <property type="entry name" value="Thioredoxin-dependent thiol peroxidase"/>
    <property type="match status" value="1"/>
</dbReference>
<dbReference type="InterPro" id="IPR000866">
    <property type="entry name" value="AhpC/TSA"/>
</dbReference>
<evidence type="ECO:0000256" key="5">
    <source>
        <dbReference type="ARBA" id="ARBA00022862"/>
    </source>
</evidence>
<dbReference type="RefSeq" id="WP_076602789.1">
    <property type="nucleotide sequence ID" value="NZ_FTMD01000009.1"/>
</dbReference>
<name>A0A1N6XNX5_9RHOO</name>
<gene>
    <name evidence="15" type="ORF">SAMN05421829_10958</name>
</gene>
<dbReference type="AlphaFoldDB" id="A0A1N6XNX5"/>
<dbReference type="CDD" id="cd03017">
    <property type="entry name" value="PRX_BCP"/>
    <property type="match status" value="1"/>
</dbReference>
<comment type="subunit">
    <text evidence="2">Monomer.</text>
</comment>
<evidence type="ECO:0000256" key="9">
    <source>
        <dbReference type="ARBA" id="ARBA00032824"/>
    </source>
</evidence>
<evidence type="ECO:0000256" key="7">
    <source>
        <dbReference type="ARBA" id="ARBA00023157"/>
    </source>
</evidence>
<evidence type="ECO:0000256" key="8">
    <source>
        <dbReference type="ARBA" id="ARBA00023284"/>
    </source>
</evidence>
<dbReference type="GO" id="GO:0005737">
    <property type="term" value="C:cytoplasm"/>
    <property type="evidence" value="ECO:0007669"/>
    <property type="project" value="TreeGrafter"/>
</dbReference>
<comment type="similarity">
    <text evidence="10">Belongs to the peroxiredoxin family. BCP/PrxQ subfamily.</text>
</comment>
<dbReference type="Proteomes" id="UP000186819">
    <property type="component" value="Unassembled WGS sequence"/>
</dbReference>
<dbReference type="InterPro" id="IPR024706">
    <property type="entry name" value="Peroxiredoxin_AhpC-typ"/>
</dbReference>
<evidence type="ECO:0000313" key="16">
    <source>
        <dbReference type="Proteomes" id="UP000186819"/>
    </source>
</evidence>
<feature type="domain" description="Thioredoxin" evidence="14">
    <location>
        <begin position="2"/>
        <end position="156"/>
    </location>
</feature>
<evidence type="ECO:0000256" key="1">
    <source>
        <dbReference type="ARBA" id="ARBA00003330"/>
    </source>
</evidence>
<comment type="catalytic activity">
    <reaction evidence="12">
        <text>a hydroperoxide + [thioredoxin]-dithiol = an alcohol + [thioredoxin]-disulfide + H2O</text>
        <dbReference type="Rhea" id="RHEA:62620"/>
        <dbReference type="Rhea" id="RHEA-COMP:10698"/>
        <dbReference type="Rhea" id="RHEA-COMP:10700"/>
        <dbReference type="ChEBI" id="CHEBI:15377"/>
        <dbReference type="ChEBI" id="CHEBI:29950"/>
        <dbReference type="ChEBI" id="CHEBI:30879"/>
        <dbReference type="ChEBI" id="CHEBI:35924"/>
        <dbReference type="ChEBI" id="CHEBI:50058"/>
        <dbReference type="EC" id="1.11.1.24"/>
    </reaction>
</comment>
<dbReference type="PANTHER" id="PTHR42801:SF4">
    <property type="entry name" value="AHPC_TSA FAMILY PROTEIN"/>
    <property type="match status" value="1"/>
</dbReference>
<dbReference type="GO" id="GO:0034599">
    <property type="term" value="P:cellular response to oxidative stress"/>
    <property type="evidence" value="ECO:0007669"/>
    <property type="project" value="TreeGrafter"/>
</dbReference>
<keyword evidence="8" id="KW-0676">Redox-active center</keyword>
<evidence type="ECO:0000256" key="3">
    <source>
        <dbReference type="ARBA" id="ARBA00013017"/>
    </source>
</evidence>
<dbReference type="OrthoDB" id="9812811at2"/>
<dbReference type="PANTHER" id="PTHR42801">
    <property type="entry name" value="THIOREDOXIN-DEPENDENT PEROXIDE REDUCTASE"/>
    <property type="match status" value="1"/>
</dbReference>
<evidence type="ECO:0000256" key="13">
    <source>
        <dbReference type="PIRSR" id="PIRSR000239-1"/>
    </source>
</evidence>
<reference evidence="16" key="1">
    <citation type="submission" date="2017-01" db="EMBL/GenBank/DDBJ databases">
        <authorList>
            <person name="Varghese N."/>
            <person name="Submissions S."/>
        </authorList>
    </citation>
    <scope>NUCLEOTIDE SEQUENCE [LARGE SCALE GENOMIC DNA]</scope>
    <source>
        <strain evidence="16">ATCC 51758</strain>
    </source>
</reference>
<dbReference type="InterPro" id="IPR013766">
    <property type="entry name" value="Thioredoxin_domain"/>
</dbReference>
<dbReference type="Pfam" id="PF00578">
    <property type="entry name" value="AhpC-TSA"/>
    <property type="match status" value="1"/>
</dbReference>
<dbReference type="InterPro" id="IPR050924">
    <property type="entry name" value="Peroxiredoxin_BCP/PrxQ"/>
</dbReference>
<dbReference type="STRING" id="34027.SAMN05421829_10958"/>
<organism evidence="15 16">
    <name type="scientific">Aromatoleum tolulyticum</name>
    <dbReference type="NCBI Taxonomy" id="34027"/>
    <lineage>
        <taxon>Bacteria</taxon>
        <taxon>Pseudomonadati</taxon>
        <taxon>Pseudomonadota</taxon>
        <taxon>Betaproteobacteria</taxon>
        <taxon>Rhodocyclales</taxon>
        <taxon>Rhodocyclaceae</taxon>
        <taxon>Aromatoleum</taxon>
    </lineage>
</organism>
<sequence>MLQIGDIAPTFSLPDADMEDFDLAAERGRHHVVLYFYPRDNTPGCTLQAADFSDHEDDFARYGCIIIGVSPDDCLTHAEFRDQHGLSIRLLSDVETEVCRLYDVWQPKEVDGVKKMGVARTTFVIDKEGIVRHALRDVTPRGHAAGVFELVRKLETENANGNRQEQRRNA</sequence>
<dbReference type="EMBL" id="FTMD01000009">
    <property type="protein sequence ID" value="SIR03977.1"/>
    <property type="molecule type" value="Genomic_DNA"/>
</dbReference>
<evidence type="ECO:0000256" key="11">
    <source>
        <dbReference type="ARBA" id="ARBA00042639"/>
    </source>
</evidence>
<dbReference type="GO" id="GO:0008379">
    <property type="term" value="F:thioredoxin peroxidase activity"/>
    <property type="evidence" value="ECO:0007669"/>
    <property type="project" value="TreeGrafter"/>
</dbReference>
<keyword evidence="6" id="KW-0560">Oxidoreductase</keyword>
<dbReference type="GO" id="GO:0045454">
    <property type="term" value="P:cell redox homeostasis"/>
    <property type="evidence" value="ECO:0007669"/>
    <property type="project" value="TreeGrafter"/>
</dbReference>
<keyword evidence="4" id="KW-0575">Peroxidase</keyword>
<dbReference type="PIRSF" id="PIRSF000239">
    <property type="entry name" value="AHPC"/>
    <property type="match status" value="1"/>
</dbReference>
<dbReference type="InterPro" id="IPR036249">
    <property type="entry name" value="Thioredoxin-like_sf"/>
</dbReference>
<keyword evidence="7" id="KW-1015">Disulfide bond</keyword>
<evidence type="ECO:0000256" key="12">
    <source>
        <dbReference type="ARBA" id="ARBA00049091"/>
    </source>
</evidence>
<protein>
    <recommendedName>
        <fullName evidence="3">thioredoxin-dependent peroxiredoxin</fullName>
        <ecNumber evidence="3">1.11.1.24</ecNumber>
    </recommendedName>
    <alternativeName>
        <fullName evidence="9">Thioredoxin peroxidase</fullName>
    </alternativeName>
    <alternativeName>
        <fullName evidence="11">Thioredoxin-dependent peroxiredoxin Bcp</fullName>
    </alternativeName>
</protein>
<evidence type="ECO:0000259" key="14">
    <source>
        <dbReference type="PROSITE" id="PS51352"/>
    </source>
</evidence>
<proteinExistence type="inferred from homology"/>
<evidence type="ECO:0000256" key="6">
    <source>
        <dbReference type="ARBA" id="ARBA00023002"/>
    </source>
</evidence>
<dbReference type="SUPFAM" id="SSF52833">
    <property type="entry name" value="Thioredoxin-like"/>
    <property type="match status" value="1"/>
</dbReference>
<evidence type="ECO:0000256" key="10">
    <source>
        <dbReference type="ARBA" id="ARBA00038489"/>
    </source>
</evidence>
<evidence type="ECO:0000256" key="4">
    <source>
        <dbReference type="ARBA" id="ARBA00022559"/>
    </source>
</evidence>
<keyword evidence="16" id="KW-1185">Reference proteome</keyword>
<evidence type="ECO:0000313" key="15">
    <source>
        <dbReference type="EMBL" id="SIR03977.1"/>
    </source>
</evidence>
<comment type="function">
    <text evidence="1">Thiol-specific peroxidase that catalyzes the reduction of hydrogen peroxide and organic hydroperoxides to water and alcohols, respectively. Plays a role in cell protection against oxidative stress by detoxifying peroxides and as sensor of hydrogen peroxide-mediated signaling events.</text>
</comment>
<evidence type="ECO:0000256" key="2">
    <source>
        <dbReference type="ARBA" id="ARBA00011245"/>
    </source>
</evidence>
<dbReference type="EC" id="1.11.1.24" evidence="3"/>